<feature type="region of interest" description="Disordered" evidence="1">
    <location>
        <begin position="423"/>
        <end position="481"/>
    </location>
</feature>
<sequence length="481" mass="55066">MSINNDIKQNSTTNSTLDYEKFFFFEVVVFDVYINEADLQLDEDVISSFRETCVMFQFLHYPPLVICEKDFCVYGNQNSLHPRKKLKSGKSSLFPLKTLRQPLKPMNFDIKVSVAKKLPEGVLPEKLIIANTSVNIGSSFTRLMTEDPEKVDECLIPKIMRDKYDLFNDQGKKVGDITVFIRLSTLGKYIITQFKLGENEKEYYFKGIDAEKSFKGLQAPVKTARNEVLDTRQTGDQKYSYERQPEQQLRKHERSSDYKFSNDLEMYTGKGAAEREWDEEQERQKYYKEKPTDYGYYDIDRACPCAPKLNLCDCDYPIPMELMPTCPAFNNKPHRSDSKSSIELPPGVVGLRGDQVIFQMPTPAEPGSEKDKKPASPMMYKVGTVDDGKECSKQIVQIIPQNPDEIPGPSDKEDVFILKIGKKGEGVKGNKNFEVELRTPKMKEPKPETTNQETQTTTMDAEPTKKGKQKKDKKGKGKKKK</sequence>
<name>A0A1B6CLG1_9HEMI</name>
<feature type="compositionally biased region" description="Low complexity" evidence="1">
    <location>
        <begin position="448"/>
        <end position="458"/>
    </location>
</feature>
<proteinExistence type="predicted"/>
<evidence type="ECO:0000256" key="1">
    <source>
        <dbReference type="SAM" id="MobiDB-lite"/>
    </source>
</evidence>
<protein>
    <recommendedName>
        <fullName evidence="3">DUF4776 domain-containing protein</fullName>
    </recommendedName>
</protein>
<feature type="compositionally biased region" description="Basic and acidic residues" evidence="1">
    <location>
        <begin position="423"/>
        <end position="447"/>
    </location>
</feature>
<evidence type="ECO:0000313" key="2">
    <source>
        <dbReference type="EMBL" id="JAS14307.1"/>
    </source>
</evidence>
<reference evidence="2" key="1">
    <citation type="submission" date="2015-12" db="EMBL/GenBank/DDBJ databases">
        <title>De novo transcriptome assembly of four potential Pierce s Disease insect vectors from Arizona vineyards.</title>
        <authorList>
            <person name="Tassone E.E."/>
        </authorList>
    </citation>
    <scope>NUCLEOTIDE SEQUENCE</scope>
</reference>
<feature type="region of interest" description="Disordered" evidence="1">
    <location>
        <begin position="230"/>
        <end position="255"/>
    </location>
</feature>
<gene>
    <name evidence="2" type="ORF">g.282</name>
</gene>
<accession>A0A1B6CLG1</accession>
<feature type="compositionally biased region" description="Basic residues" evidence="1">
    <location>
        <begin position="466"/>
        <end position="481"/>
    </location>
</feature>
<organism evidence="2">
    <name type="scientific">Clastoptera arizonana</name>
    <name type="common">Arizona spittle bug</name>
    <dbReference type="NCBI Taxonomy" id="38151"/>
    <lineage>
        <taxon>Eukaryota</taxon>
        <taxon>Metazoa</taxon>
        <taxon>Ecdysozoa</taxon>
        <taxon>Arthropoda</taxon>
        <taxon>Hexapoda</taxon>
        <taxon>Insecta</taxon>
        <taxon>Pterygota</taxon>
        <taxon>Neoptera</taxon>
        <taxon>Paraneoptera</taxon>
        <taxon>Hemiptera</taxon>
        <taxon>Auchenorrhyncha</taxon>
        <taxon>Cercopoidea</taxon>
        <taxon>Clastopteridae</taxon>
        <taxon>Clastoptera</taxon>
    </lineage>
</organism>
<evidence type="ECO:0008006" key="3">
    <source>
        <dbReference type="Google" id="ProtNLM"/>
    </source>
</evidence>
<dbReference type="EMBL" id="GEDC01022991">
    <property type="protein sequence ID" value="JAS14307.1"/>
    <property type="molecule type" value="Transcribed_RNA"/>
</dbReference>
<dbReference type="AlphaFoldDB" id="A0A1B6CLG1"/>
<dbReference type="Pfam" id="PF14924">
    <property type="entry name" value="MAP10_N"/>
    <property type="match status" value="1"/>
</dbReference>